<dbReference type="InterPro" id="IPR012795">
    <property type="entry name" value="tRNA_Ile_lys_synt_N"/>
</dbReference>
<keyword evidence="2 7" id="KW-0436">Ligase</keyword>
<dbReference type="SUPFAM" id="SSF82829">
    <property type="entry name" value="MesJ substrate recognition domain-like"/>
    <property type="match status" value="1"/>
</dbReference>
<accession>A0A432WNA0</accession>
<evidence type="ECO:0000256" key="7">
    <source>
        <dbReference type="HAMAP-Rule" id="MF_01161"/>
    </source>
</evidence>
<dbReference type="GO" id="GO:0006400">
    <property type="term" value="P:tRNA modification"/>
    <property type="evidence" value="ECO:0007669"/>
    <property type="project" value="UniProtKB-UniRule"/>
</dbReference>
<comment type="subcellular location">
    <subcellularLocation>
        <location evidence="7">Cytoplasm</location>
    </subcellularLocation>
</comment>
<name>A0A432WNA0_9GAMM</name>
<dbReference type="OrthoDB" id="9807403at2"/>
<evidence type="ECO:0000256" key="3">
    <source>
        <dbReference type="ARBA" id="ARBA00022694"/>
    </source>
</evidence>
<dbReference type="Pfam" id="PF09179">
    <property type="entry name" value="TilS"/>
    <property type="match status" value="1"/>
</dbReference>
<gene>
    <name evidence="7 10" type="primary">tilS</name>
    <name evidence="10" type="ORF">CWE11_04280</name>
</gene>
<evidence type="ECO:0000256" key="5">
    <source>
        <dbReference type="ARBA" id="ARBA00022840"/>
    </source>
</evidence>
<dbReference type="Pfam" id="PF01171">
    <property type="entry name" value="ATP_bind_3"/>
    <property type="match status" value="1"/>
</dbReference>
<dbReference type="Proteomes" id="UP000288405">
    <property type="component" value="Unassembled WGS sequence"/>
</dbReference>
<reference evidence="10 11" key="1">
    <citation type="journal article" date="2011" name="Front. Microbiol.">
        <title>Genomic signatures of strain selection and enhancement in Bacillus atrophaeus var. globigii, a historical biowarfare simulant.</title>
        <authorList>
            <person name="Gibbons H.S."/>
            <person name="Broomall S.M."/>
            <person name="McNew L.A."/>
            <person name="Daligault H."/>
            <person name="Chapman C."/>
            <person name="Bruce D."/>
            <person name="Karavis M."/>
            <person name="Krepps M."/>
            <person name="McGregor P.A."/>
            <person name="Hong C."/>
            <person name="Park K.H."/>
            <person name="Akmal A."/>
            <person name="Feldman A."/>
            <person name="Lin J.S."/>
            <person name="Chang W.E."/>
            <person name="Higgs B.W."/>
            <person name="Demirev P."/>
            <person name="Lindquist J."/>
            <person name="Liem A."/>
            <person name="Fochler E."/>
            <person name="Read T.D."/>
            <person name="Tapia R."/>
            <person name="Johnson S."/>
            <person name="Bishop-Lilly K.A."/>
            <person name="Detter C."/>
            <person name="Han C."/>
            <person name="Sozhamannan S."/>
            <person name="Rosenzweig C.N."/>
            <person name="Skowronski E.W."/>
        </authorList>
    </citation>
    <scope>NUCLEOTIDE SEQUENCE [LARGE SCALE GENOMIC DNA]</scope>
    <source>
        <strain evidence="10 11">GYP-17</strain>
    </source>
</reference>
<comment type="function">
    <text evidence="7">Ligates lysine onto the cytidine present at position 34 of the AUA codon-specific tRNA(Ile) that contains the anticodon CAU, in an ATP-dependent manner. Cytidine is converted to lysidine, thus changing the amino acid specificity of the tRNA from methionine to isoleucine.</text>
</comment>
<dbReference type="InterPro" id="IPR014729">
    <property type="entry name" value="Rossmann-like_a/b/a_fold"/>
</dbReference>
<dbReference type="InterPro" id="IPR012094">
    <property type="entry name" value="tRNA_Ile_lys_synt"/>
</dbReference>
<comment type="caution">
    <text evidence="10">The sequence shown here is derived from an EMBL/GenBank/DDBJ whole genome shotgun (WGS) entry which is preliminary data.</text>
</comment>
<sequence length="340" mass="39307">MNLSSVVEDFYASYTHLLDSLALQAGQQIVVALGGGADSQSVLDLTLRFREDHPQYRFLAIHLDHFFHPDSPEWAEFLRHECERVSIDAIVEPLKVPQGARQSKEEQGRLARYQRMAELTEPDAVILLGQHRTDQVETFLLQMRRGAGPKGLAAMASVSELRTRLPQASSACERRLVRPLLAHTKAEIYHYANARGLRWIEDETNTDTQIDRNFMRHEILPVLEKRWPTVQSTIARSAALCAEQDALLERLLRPFLERRVLPEGFYLGTDWWDVEPMLQRALLRGWFEIQGVQLPSHRILLELQQQVQRSKGGRRVRIRWGAVEVIRQQKWLRMLPLSNE</sequence>
<dbReference type="PANTHER" id="PTHR43033">
    <property type="entry name" value="TRNA(ILE)-LYSIDINE SYNTHASE-RELATED"/>
    <property type="match status" value="1"/>
</dbReference>
<feature type="domain" description="tRNA(Ile)-lysidine/2-thiocytidine synthase N-terminal" evidence="8">
    <location>
        <begin position="28"/>
        <end position="218"/>
    </location>
</feature>
<evidence type="ECO:0000256" key="1">
    <source>
        <dbReference type="ARBA" id="ARBA00022490"/>
    </source>
</evidence>
<dbReference type="GO" id="GO:0005737">
    <property type="term" value="C:cytoplasm"/>
    <property type="evidence" value="ECO:0007669"/>
    <property type="project" value="UniProtKB-SubCell"/>
</dbReference>
<dbReference type="PANTHER" id="PTHR43033:SF1">
    <property type="entry name" value="TRNA(ILE)-LYSIDINE SYNTHASE-RELATED"/>
    <property type="match status" value="1"/>
</dbReference>
<evidence type="ECO:0000313" key="11">
    <source>
        <dbReference type="Proteomes" id="UP000288405"/>
    </source>
</evidence>
<dbReference type="InterPro" id="IPR011063">
    <property type="entry name" value="TilS/TtcA_N"/>
</dbReference>
<proteinExistence type="inferred from homology"/>
<keyword evidence="11" id="KW-1185">Reference proteome</keyword>
<evidence type="ECO:0000259" key="9">
    <source>
        <dbReference type="Pfam" id="PF09179"/>
    </source>
</evidence>
<protein>
    <recommendedName>
        <fullName evidence="7">tRNA(Ile)-lysidine synthase</fullName>
        <ecNumber evidence="7">6.3.4.19</ecNumber>
    </recommendedName>
    <alternativeName>
        <fullName evidence="7">tRNA(Ile)-2-lysyl-cytidine synthase</fullName>
    </alternativeName>
    <alternativeName>
        <fullName evidence="7">tRNA(Ile)-lysidine synthetase</fullName>
    </alternativeName>
</protein>
<dbReference type="InterPro" id="IPR015262">
    <property type="entry name" value="tRNA_Ile_lys_synt_subst-bd"/>
</dbReference>
<dbReference type="EMBL" id="PIPM01000003">
    <property type="protein sequence ID" value="RUO35255.1"/>
    <property type="molecule type" value="Genomic_DNA"/>
</dbReference>
<dbReference type="NCBIfam" id="TIGR02432">
    <property type="entry name" value="lysidine_TilS_N"/>
    <property type="match status" value="1"/>
</dbReference>
<dbReference type="GO" id="GO:0032267">
    <property type="term" value="F:tRNA(Ile)-lysidine synthase activity"/>
    <property type="evidence" value="ECO:0007669"/>
    <property type="project" value="UniProtKB-EC"/>
</dbReference>
<dbReference type="SUPFAM" id="SSF52402">
    <property type="entry name" value="Adenine nucleotide alpha hydrolases-like"/>
    <property type="match status" value="1"/>
</dbReference>
<dbReference type="RefSeq" id="WP_126776375.1">
    <property type="nucleotide sequence ID" value="NZ_PIPM01000003.1"/>
</dbReference>
<feature type="domain" description="tRNA(Ile)-lysidine synthase substrate-binding" evidence="9">
    <location>
        <begin position="276"/>
        <end position="332"/>
    </location>
</feature>
<keyword evidence="5" id="KW-0067">ATP-binding</keyword>
<evidence type="ECO:0000256" key="6">
    <source>
        <dbReference type="ARBA" id="ARBA00048539"/>
    </source>
</evidence>
<dbReference type="Gene3D" id="1.20.59.20">
    <property type="match status" value="1"/>
</dbReference>
<keyword evidence="4" id="KW-0547">Nucleotide-binding</keyword>
<comment type="caution">
    <text evidence="7">Lacks conserved residue(s) required for the propagation of feature annotation.</text>
</comment>
<keyword evidence="3 7" id="KW-0819">tRNA processing</keyword>
<dbReference type="HAMAP" id="MF_01161">
    <property type="entry name" value="tRNA_Ile_lys_synt"/>
    <property type="match status" value="1"/>
</dbReference>
<evidence type="ECO:0000256" key="2">
    <source>
        <dbReference type="ARBA" id="ARBA00022598"/>
    </source>
</evidence>
<evidence type="ECO:0000259" key="8">
    <source>
        <dbReference type="Pfam" id="PF01171"/>
    </source>
</evidence>
<dbReference type="Gene3D" id="3.40.50.620">
    <property type="entry name" value="HUPs"/>
    <property type="match status" value="1"/>
</dbReference>
<dbReference type="EC" id="6.3.4.19" evidence="7"/>
<keyword evidence="1 7" id="KW-0963">Cytoplasm</keyword>
<dbReference type="AlphaFoldDB" id="A0A432WNA0"/>
<evidence type="ECO:0000313" key="10">
    <source>
        <dbReference type="EMBL" id="RUO35255.1"/>
    </source>
</evidence>
<dbReference type="CDD" id="cd01992">
    <property type="entry name" value="TilS_N"/>
    <property type="match status" value="1"/>
</dbReference>
<evidence type="ECO:0000256" key="4">
    <source>
        <dbReference type="ARBA" id="ARBA00022741"/>
    </source>
</evidence>
<dbReference type="GO" id="GO:0005524">
    <property type="term" value="F:ATP binding"/>
    <property type="evidence" value="ECO:0007669"/>
    <property type="project" value="UniProtKB-KW"/>
</dbReference>
<comment type="similarity">
    <text evidence="7">Belongs to the tRNA(Ile)-lysidine synthase family.</text>
</comment>
<organism evidence="10 11">
    <name type="scientific">Aliidiomarina sanyensis</name>
    <dbReference type="NCBI Taxonomy" id="1249555"/>
    <lineage>
        <taxon>Bacteria</taxon>
        <taxon>Pseudomonadati</taxon>
        <taxon>Pseudomonadota</taxon>
        <taxon>Gammaproteobacteria</taxon>
        <taxon>Alteromonadales</taxon>
        <taxon>Idiomarinaceae</taxon>
        <taxon>Aliidiomarina</taxon>
    </lineage>
</organism>
<comment type="catalytic activity">
    <reaction evidence="6 7">
        <text>cytidine(34) in tRNA(Ile2) + L-lysine + ATP = lysidine(34) in tRNA(Ile2) + AMP + diphosphate + H(+)</text>
        <dbReference type="Rhea" id="RHEA:43744"/>
        <dbReference type="Rhea" id="RHEA-COMP:10625"/>
        <dbReference type="Rhea" id="RHEA-COMP:10670"/>
        <dbReference type="ChEBI" id="CHEBI:15378"/>
        <dbReference type="ChEBI" id="CHEBI:30616"/>
        <dbReference type="ChEBI" id="CHEBI:32551"/>
        <dbReference type="ChEBI" id="CHEBI:33019"/>
        <dbReference type="ChEBI" id="CHEBI:82748"/>
        <dbReference type="ChEBI" id="CHEBI:83665"/>
        <dbReference type="ChEBI" id="CHEBI:456215"/>
        <dbReference type="EC" id="6.3.4.19"/>
    </reaction>
</comment>